<dbReference type="EMBL" id="CAJPWZ010003230">
    <property type="protein sequence ID" value="CAG2254181.1"/>
    <property type="molecule type" value="Genomic_DNA"/>
</dbReference>
<name>A0A8S3V7V3_MYTED</name>
<evidence type="ECO:0000256" key="1">
    <source>
        <dbReference type="SAM" id="Coils"/>
    </source>
</evidence>
<feature type="coiled-coil region" evidence="1">
    <location>
        <begin position="32"/>
        <end position="106"/>
    </location>
</feature>
<gene>
    <name evidence="2" type="ORF">MEDL_65671</name>
</gene>
<comment type="caution">
    <text evidence="2">The sequence shown here is derived from an EMBL/GenBank/DDBJ whole genome shotgun (WGS) entry which is preliminary data.</text>
</comment>
<evidence type="ECO:0000313" key="2">
    <source>
        <dbReference type="EMBL" id="CAG2254181.1"/>
    </source>
</evidence>
<organism evidence="2 3">
    <name type="scientific">Mytilus edulis</name>
    <name type="common">Blue mussel</name>
    <dbReference type="NCBI Taxonomy" id="6550"/>
    <lineage>
        <taxon>Eukaryota</taxon>
        <taxon>Metazoa</taxon>
        <taxon>Spiralia</taxon>
        <taxon>Lophotrochozoa</taxon>
        <taxon>Mollusca</taxon>
        <taxon>Bivalvia</taxon>
        <taxon>Autobranchia</taxon>
        <taxon>Pteriomorphia</taxon>
        <taxon>Mytilida</taxon>
        <taxon>Mytiloidea</taxon>
        <taxon>Mytilidae</taxon>
        <taxon>Mytilinae</taxon>
        <taxon>Mytilus</taxon>
    </lineage>
</organism>
<keyword evidence="3" id="KW-1185">Reference proteome</keyword>
<dbReference type="AlphaFoldDB" id="A0A8S3V7V3"/>
<reference evidence="2" key="1">
    <citation type="submission" date="2021-03" db="EMBL/GenBank/DDBJ databases">
        <authorList>
            <person name="Bekaert M."/>
        </authorList>
    </citation>
    <scope>NUCLEOTIDE SEQUENCE</scope>
</reference>
<keyword evidence="1" id="KW-0175">Coiled coil</keyword>
<sequence>MDDIVKDVKSSNALYEIELMLMGSSRKFRKNCKDRKDNLTTLKDQRRKIENEIQKTRMNINSHFDQIQEKMMKKLNALEEKERKKIEDLLAALEKKKKEINVHKTTLSNVKQYASEYQTYLAIKQMETKITIEERFLETLASSGSLKQICLSLNEDEALKKIYMSKFLDR</sequence>
<evidence type="ECO:0000313" key="3">
    <source>
        <dbReference type="Proteomes" id="UP000683360"/>
    </source>
</evidence>
<protein>
    <submittedName>
        <fullName evidence="2">Uncharacterized protein</fullName>
    </submittedName>
</protein>
<proteinExistence type="predicted"/>
<accession>A0A8S3V7V3</accession>
<dbReference type="Proteomes" id="UP000683360">
    <property type="component" value="Unassembled WGS sequence"/>
</dbReference>